<proteinExistence type="inferred from homology"/>
<dbReference type="GO" id="GO:0015833">
    <property type="term" value="P:peptide transport"/>
    <property type="evidence" value="ECO:0007669"/>
    <property type="project" value="TreeGrafter"/>
</dbReference>
<dbReference type="GO" id="GO:0030288">
    <property type="term" value="C:outer membrane-bounded periplasmic space"/>
    <property type="evidence" value="ECO:0007669"/>
    <property type="project" value="UniProtKB-ARBA"/>
</dbReference>
<dbReference type="SUPFAM" id="SSF53850">
    <property type="entry name" value="Periplasmic binding protein-like II"/>
    <property type="match status" value="1"/>
</dbReference>
<feature type="chain" id="PRO_5015644690" evidence="4">
    <location>
        <begin position="23"/>
        <end position="502"/>
    </location>
</feature>
<name>A0A2T6KRF3_9RHOB</name>
<evidence type="ECO:0000256" key="1">
    <source>
        <dbReference type="ARBA" id="ARBA00004418"/>
    </source>
</evidence>
<dbReference type="InterPro" id="IPR039424">
    <property type="entry name" value="SBP_5"/>
</dbReference>
<dbReference type="EMBL" id="QBUD01000001">
    <property type="protein sequence ID" value="PUB19141.1"/>
    <property type="molecule type" value="Genomic_DNA"/>
</dbReference>
<dbReference type="PANTHER" id="PTHR30290">
    <property type="entry name" value="PERIPLASMIC BINDING COMPONENT OF ABC TRANSPORTER"/>
    <property type="match status" value="1"/>
</dbReference>
<dbReference type="RefSeq" id="WP_108384805.1">
    <property type="nucleotide sequence ID" value="NZ_QBUD01000001.1"/>
</dbReference>
<evidence type="ECO:0000256" key="3">
    <source>
        <dbReference type="ARBA" id="ARBA00022729"/>
    </source>
</evidence>
<feature type="signal peptide" evidence="4">
    <location>
        <begin position="1"/>
        <end position="22"/>
    </location>
</feature>
<evidence type="ECO:0000259" key="5">
    <source>
        <dbReference type="Pfam" id="PF00496"/>
    </source>
</evidence>
<comment type="subcellular location">
    <subcellularLocation>
        <location evidence="1">Periplasm</location>
    </subcellularLocation>
</comment>
<dbReference type="Pfam" id="PF00496">
    <property type="entry name" value="SBP_bac_5"/>
    <property type="match status" value="1"/>
</dbReference>
<protein>
    <submittedName>
        <fullName evidence="6">Peptide/nickel transport system substrate-binding protein</fullName>
    </submittedName>
</protein>
<dbReference type="Gene3D" id="3.10.105.10">
    <property type="entry name" value="Dipeptide-binding Protein, Domain 3"/>
    <property type="match status" value="1"/>
</dbReference>
<evidence type="ECO:0000256" key="2">
    <source>
        <dbReference type="ARBA" id="ARBA00005695"/>
    </source>
</evidence>
<sequence>MQFKPLATLAAALMLSTSWVHAEDLRIGLAEDPDILDPDQSRTFVGRIVYASLCDKLVDITPELEIIPMLSTGWSWSDDGMTLTMTLRDDVTFHDGEPFNAEAVAYNINRSKTLDESRRKSEVASITGTNVVDDYTIEIMLANPDATLLAQFADRSGMMVSPKAASEMGIEFGAAPVCAGPFSFTERVQQDRIVLSKYDDYYNADRINFDTVTFLPITDDTVRLANLRAGDIDIVERLAATDVASVRADDGLQLEQAVSLGYQGLTVNIANGEKATNAFGTDKLVRQALSLSIDRKVLNDVVFEGVFAPGNQPFPPSSPWYNTEFPVPERDIDAAKALLAQAGVENPTVEIQVSTNPVAQQVVQVVQAMASEAGITVNVVAKEFATLLSEQSAGAYEISQIGWSGRVDPDGNIHQFVTCEGGINDSKYCNPEVDELLNAARTSTDIAERKANYDAARAILIDESPLIYLYHQTWIWALDDSIQGYTPYPDGMIRLSGVSKSE</sequence>
<comment type="caution">
    <text evidence="6">The sequence shown here is derived from an EMBL/GenBank/DDBJ whole genome shotgun (WGS) entry which is preliminary data.</text>
</comment>
<dbReference type="PANTHER" id="PTHR30290:SF38">
    <property type="entry name" value="D,D-DIPEPTIDE-BINDING PERIPLASMIC PROTEIN DDPA-RELATED"/>
    <property type="match status" value="1"/>
</dbReference>
<dbReference type="AlphaFoldDB" id="A0A2T6KRF3"/>
<dbReference type="GO" id="GO:1904680">
    <property type="term" value="F:peptide transmembrane transporter activity"/>
    <property type="evidence" value="ECO:0007669"/>
    <property type="project" value="TreeGrafter"/>
</dbReference>
<feature type="domain" description="Solute-binding protein family 5" evidence="5">
    <location>
        <begin position="65"/>
        <end position="421"/>
    </location>
</feature>
<organism evidence="6 7">
    <name type="scientific">Yoonia sediminilitoris</name>
    <dbReference type="NCBI Taxonomy" id="1286148"/>
    <lineage>
        <taxon>Bacteria</taxon>
        <taxon>Pseudomonadati</taxon>
        <taxon>Pseudomonadota</taxon>
        <taxon>Alphaproteobacteria</taxon>
        <taxon>Rhodobacterales</taxon>
        <taxon>Paracoccaceae</taxon>
        <taxon>Yoonia</taxon>
    </lineage>
</organism>
<keyword evidence="3 4" id="KW-0732">Signal</keyword>
<keyword evidence="7" id="KW-1185">Reference proteome</keyword>
<evidence type="ECO:0000313" key="7">
    <source>
        <dbReference type="Proteomes" id="UP000244523"/>
    </source>
</evidence>
<dbReference type="InterPro" id="IPR000914">
    <property type="entry name" value="SBP_5_dom"/>
</dbReference>
<dbReference type="Proteomes" id="UP000244523">
    <property type="component" value="Unassembled WGS sequence"/>
</dbReference>
<accession>A0A2T6KRF3</accession>
<gene>
    <name evidence="6" type="ORF">C8N45_101734</name>
</gene>
<evidence type="ECO:0000313" key="6">
    <source>
        <dbReference type="EMBL" id="PUB19141.1"/>
    </source>
</evidence>
<comment type="similarity">
    <text evidence="2">Belongs to the bacterial solute-binding protein 5 family.</text>
</comment>
<reference evidence="6 7" key="1">
    <citation type="submission" date="2018-04" db="EMBL/GenBank/DDBJ databases">
        <title>Genomic Encyclopedia of Archaeal and Bacterial Type Strains, Phase II (KMG-II): from individual species to whole genera.</title>
        <authorList>
            <person name="Goeker M."/>
        </authorList>
    </citation>
    <scope>NUCLEOTIDE SEQUENCE [LARGE SCALE GENOMIC DNA]</scope>
    <source>
        <strain evidence="6 7">DSM 29955</strain>
    </source>
</reference>
<dbReference type="Gene3D" id="3.90.76.10">
    <property type="entry name" value="Dipeptide-binding Protein, Domain 1"/>
    <property type="match status" value="1"/>
</dbReference>
<dbReference type="CDD" id="cd08511">
    <property type="entry name" value="PBP2_NikA_DppA_OppA_like_5"/>
    <property type="match status" value="1"/>
</dbReference>
<dbReference type="InterPro" id="IPR030678">
    <property type="entry name" value="Peptide/Ni-bd"/>
</dbReference>
<dbReference type="PIRSF" id="PIRSF002741">
    <property type="entry name" value="MppA"/>
    <property type="match status" value="1"/>
</dbReference>
<dbReference type="Gene3D" id="3.40.190.10">
    <property type="entry name" value="Periplasmic binding protein-like II"/>
    <property type="match status" value="1"/>
</dbReference>
<dbReference type="OrthoDB" id="9803988at2"/>
<dbReference type="GO" id="GO:0043190">
    <property type="term" value="C:ATP-binding cassette (ABC) transporter complex"/>
    <property type="evidence" value="ECO:0007669"/>
    <property type="project" value="InterPro"/>
</dbReference>
<evidence type="ECO:0000256" key="4">
    <source>
        <dbReference type="SAM" id="SignalP"/>
    </source>
</evidence>